<dbReference type="Proteomes" id="UP000033140">
    <property type="component" value="Unassembled WGS sequence"/>
</dbReference>
<evidence type="ECO:0000256" key="7">
    <source>
        <dbReference type="SAM" id="SignalP"/>
    </source>
</evidence>
<dbReference type="PROSITE" id="PS51914">
    <property type="entry name" value="MRH"/>
    <property type="match status" value="1"/>
</dbReference>
<dbReference type="Gene3D" id="4.10.400.10">
    <property type="entry name" value="Low-density Lipoprotein Receptor"/>
    <property type="match status" value="1"/>
</dbReference>
<dbReference type="AlphaFoldDB" id="A0A0E9NRY5"/>
<dbReference type="GO" id="GO:0006491">
    <property type="term" value="P:N-glycan processing"/>
    <property type="evidence" value="ECO:0007669"/>
    <property type="project" value="TreeGrafter"/>
</dbReference>
<comment type="caution">
    <text evidence="9">The sequence shown here is derived from an EMBL/GenBank/DDBJ whole genome shotgun (WGS) entry which is preliminary data.</text>
</comment>
<evidence type="ECO:0000256" key="3">
    <source>
        <dbReference type="ARBA" id="ARBA00022824"/>
    </source>
</evidence>
<keyword evidence="2 7" id="KW-0732">Signal</keyword>
<evidence type="ECO:0000256" key="4">
    <source>
        <dbReference type="ARBA" id="ARBA00023157"/>
    </source>
</evidence>
<feature type="signal peptide" evidence="7">
    <location>
        <begin position="1"/>
        <end position="18"/>
    </location>
</feature>
<feature type="compositionally biased region" description="Basic and acidic residues" evidence="6">
    <location>
        <begin position="373"/>
        <end position="387"/>
    </location>
</feature>
<feature type="region of interest" description="Disordered" evidence="6">
    <location>
        <begin position="359"/>
        <end position="387"/>
    </location>
</feature>
<feature type="compositionally biased region" description="Basic and acidic residues" evidence="6">
    <location>
        <begin position="526"/>
        <end position="539"/>
    </location>
</feature>
<evidence type="ECO:0000259" key="8">
    <source>
        <dbReference type="PROSITE" id="PS51914"/>
    </source>
</evidence>
<keyword evidence="5" id="KW-0175">Coiled coil</keyword>
<evidence type="ECO:0000256" key="5">
    <source>
        <dbReference type="SAM" id="Coils"/>
    </source>
</evidence>
<dbReference type="Pfam" id="PF12999">
    <property type="entry name" value="PRKCSH-like"/>
    <property type="match status" value="1"/>
</dbReference>
<reference evidence="9 10" key="3">
    <citation type="journal article" date="2015" name="Genome Announc.">
        <title>Draft Genome Sequence of the Archiascomycetous Yeast Saitoella complicata.</title>
        <authorList>
            <person name="Yamauchi K."/>
            <person name="Kondo S."/>
            <person name="Hamamoto M."/>
            <person name="Takahashi Y."/>
            <person name="Ogura Y."/>
            <person name="Hayashi T."/>
            <person name="Nishida H."/>
        </authorList>
    </citation>
    <scope>NUCLEOTIDE SEQUENCE [LARGE SCALE GENOMIC DNA]</scope>
    <source>
        <strain evidence="9 10">NRRL Y-17804</strain>
    </source>
</reference>
<dbReference type="PANTHER" id="PTHR12630">
    <property type="entry name" value="N-LINKED OLIGOSACCHARIDE PROCESSING"/>
    <property type="match status" value="1"/>
</dbReference>
<dbReference type="PANTHER" id="PTHR12630:SF1">
    <property type="entry name" value="GLUCOSIDASE 2 SUBUNIT BETA"/>
    <property type="match status" value="1"/>
</dbReference>
<dbReference type="InterPro" id="IPR036055">
    <property type="entry name" value="LDL_receptor-like_sf"/>
</dbReference>
<dbReference type="InterPro" id="IPR036607">
    <property type="entry name" value="PRKCSH"/>
</dbReference>
<gene>
    <name evidence="9" type="ORF">G7K_6509-t1</name>
</gene>
<accession>A0A0E9NRY5</accession>
<feature type="coiled-coil region" evidence="5">
    <location>
        <begin position="129"/>
        <end position="192"/>
    </location>
</feature>
<protein>
    <recommendedName>
        <fullName evidence="1">Glucosidase 2 subunit beta</fullName>
    </recommendedName>
</protein>
<dbReference type="OMA" id="YENGQHC"/>
<organism evidence="9 10">
    <name type="scientific">Saitoella complicata (strain BCRC 22490 / CBS 7301 / JCM 7358 / NBRC 10748 / NRRL Y-17804)</name>
    <dbReference type="NCBI Taxonomy" id="698492"/>
    <lineage>
        <taxon>Eukaryota</taxon>
        <taxon>Fungi</taxon>
        <taxon>Dikarya</taxon>
        <taxon>Ascomycota</taxon>
        <taxon>Taphrinomycotina</taxon>
        <taxon>Taphrinomycotina incertae sedis</taxon>
        <taxon>Saitoella</taxon>
    </lineage>
</organism>
<feature type="chain" id="PRO_5002430743" description="Glucosidase 2 subunit beta" evidence="7">
    <location>
        <begin position="19"/>
        <end position="558"/>
    </location>
</feature>
<keyword evidence="3" id="KW-0256">Endoplasmic reticulum</keyword>
<reference evidence="9 10" key="2">
    <citation type="journal article" date="2014" name="J. Gen. Appl. Microbiol.">
        <title>The early diverging ascomycetous budding yeast Saitoella complicata has three histone deacetylases belonging to the Clr6, Hos2, and Rpd3 lineages.</title>
        <authorList>
            <person name="Nishida H."/>
            <person name="Matsumoto T."/>
            <person name="Kondo S."/>
            <person name="Hamamoto M."/>
            <person name="Yoshikawa H."/>
        </authorList>
    </citation>
    <scope>NUCLEOTIDE SEQUENCE [LARGE SCALE GENOMIC DNA]</scope>
    <source>
        <strain evidence="9 10">NRRL Y-17804</strain>
    </source>
</reference>
<feature type="compositionally biased region" description="Low complexity" evidence="6">
    <location>
        <begin position="359"/>
        <end position="372"/>
    </location>
</feature>
<dbReference type="EMBL" id="BACD03000069">
    <property type="protein sequence ID" value="GAO52431.1"/>
    <property type="molecule type" value="Genomic_DNA"/>
</dbReference>
<evidence type="ECO:0000256" key="1">
    <source>
        <dbReference type="ARBA" id="ARBA00022387"/>
    </source>
</evidence>
<name>A0A0E9NRY5_SAICN</name>
<dbReference type="Gene3D" id="2.70.130.10">
    <property type="entry name" value="Mannose-6-phosphate receptor binding domain"/>
    <property type="match status" value="1"/>
</dbReference>
<feature type="region of interest" description="Disordered" evidence="6">
    <location>
        <begin position="526"/>
        <end position="558"/>
    </location>
</feature>
<reference evidence="9 10" key="1">
    <citation type="journal article" date="2011" name="J. Gen. Appl. Microbiol.">
        <title>Draft genome sequencing of the enigmatic yeast Saitoella complicata.</title>
        <authorList>
            <person name="Nishida H."/>
            <person name="Hamamoto M."/>
            <person name="Sugiyama J."/>
        </authorList>
    </citation>
    <scope>NUCLEOTIDE SEQUENCE [LARGE SCALE GENOMIC DNA]</scope>
    <source>
        <strain evidence="9 10">NRRL Y-17804</strain>
    </source>
</reference>
<evidence type="ECO:0000256" key="2">
    <source>
        <dbReference type="ARBA" id="ARBA00022729"/>
    </source>
</evidence>
<feature type="coiled-coil region" evidence="5">
    <location>
        <begin position="216"/>
        <end position="243"/>
    </location>
</feature>
<evidence type="ECO:0000313" key="9">
    <source>
        <dbReference type="EMBL" id="GAO52431.1"/>
    </source>
</evidence>
<sequence>MRSPSLVLALLLATPALASTNPPPPRPRGVPKSKASLYLPSPDGSFTCLDNSKTIPFSRVNDDYCDCPDGSDEPGTSACENGKFHCMNRGHVPGWLSSSRVGDGICDYDVCCDGSDEEWVFPGLCPDRCAEIGKAAREAEREKRRINAEGWAEREKLVAEAAQKRAEVEQKLEEARAKITAARHREALLKQNLDEILAHEATIAKRLGSGGAAAVAQKAREKIARYQNAIQSLRAAISTQRERTEILEGILDDLAKGYNPNNQDMAVKAAVVGWTELKAALVAPADNTDVSMNAAEIRDLLEEEDDLGDVIELLDMREVEEAVNLLWKIRAYLPDPVNQYLMSTYNTVKEQLQQYGIISSPASPSTSSQDSKTAAEARSAHTKASQEIRDLSAQIDRAQKDLEEDFGQDGVWRALKGVKVEVVVGEYTYELILLEKATQRSNRDSTRSNLGSFSRFETANNGGIVLVYERGAKCWNGPDRSVKVYIECGAGAGTGTGKEMEVLGVVEPEKCEYAMRVRGPVGCVKPSEREVGRKGREGTDGEGEVDESGWLVSGRDEL</sequence>
<dbReference type="SUPFAM" id="SSF57424">
    <property type="entry name" value="LDL receptor-like module"/>
    <property type="match status" value="1"/>
</dbReference>
<dbReference type="InterPro" id="IPR002172">
    <property type="entry name" value="LDrepeatLR_classA_rpt"/>
</dbReference>
<dbReference type="InterPro" id="IPR044865">
    <property type="entry name" value="MRH_dom"/>
</dbReference>
<dbReference type="InterPro" id="IPR039794">
    <property type="entry name" value="Gtb1-like"/>
</dbReference>
<keyword evidence="4" id="KW-1015">Disulfide bond</keyword>
<evidence type="ECO:0000313" key="10">
    <source>
        <dbReference type="Proteomes" id="UP000033140"/>
    </source>
</evidence>
<dbReference type="Pfam" id="PF13015">
    <property type="entry name" value="PRKCSH_1"/>
    <property type="match status" value="1"/>
</dbReference>
<dbReference type="STRING" id="698492.A0A0E9NRY5"/>
<dbReference type="GO" id="GO:0017177">
    <property type="term" value="C:glucosidase II complex"/>
    <property type="evidence" value="ECO:0007669"/>
    <property type="project" value="TreeGrafter"/>
</dbReference>
<dbReference type="SUPFAM" id="SSF50911">
    <property type="entry name" value="Mannose 6-phosphate receptor domain"/>
    <property type="match status" value="1"/>
</dbReference>
<dbReference type="CDD" id="cd00112">
    <property type="entry name" value="LDLa"/>
    <property type="match status" value="1"/>
</dbReference>
<evidence type="ECO:0000256" key="6">
    <source>
        <dbReference type="SAM" id="MobiDB-lite"/>
    </source>
</evidence>
<keyword evidence="10" id="KW-1185">Reference proteome</keyword>
<feature type="domain" description="MRH" evidence="8">
    <location>
        <begin position="408"/>
        <end position="525"/>
    </location>
</feature>
<proteinExistence type="predicted"/>
<dbReference type="InterPro" id="IPR028146">
    <property type="entry name" value="PRKCSH_N"/>
</dbReference>
<dbReference type="InterPro" id="IPR009011">
    <property type="entry name" value="Man6P_isomerase_rcpt-bd_dom_sf"/>
</dbReference>